<organism evidence="4 5">
    <name type="scientific">Streblomastix strix</name>
    <dbReference type="NCBI Taxonomy" id="222440"/>
    <lineage>
        <taxon>Eukaryota</taxon>
        <taxon>Metamonada</taxon>
        <taxon>Preaxostyla</taxon>
        <taxon>Oxymonadida</taxon>
        <taxon>Streblomastigidae</taxon>
        <taxon>Streblomastix</taxon>
    </lineage>
</organism>
<proteinExistence type="inferred from homology"/>
<feature type="active site" description="Charge relay system" evidence="2">
    <location>
        <position position="328"/>
    </location>
</feature>
<evidence type="ECO:0000313" key="4">
    <source>
        <dbReference type="EMBL" id="KAA6402213.1"/>
    </source>
</evidence>
<evidence type="ECO:0000256" key="1">
    <source>
        <dbReference type="ARBA" id="ARBA00010884"/>
    </source>
</evidence>
<dbReference type="OrthoDB" id="5954035at2759"/>
<dbReference type="SUPFAM" id="SSF53474">
    <property type="entry name" value="alpha/beta-Hydrolases"/>
    <property type="match status" value="1"/>
</dbReference>
<dbReference type="PIRSF" id="PIRSF005211">
    <property type="entry name" value="Ab_hydro_YheT"/>
    <property type="match status" value="1"/>
</dbReference>
<reference evidence="4 5" key="1">
    <citation type="submission" date="2019-03" db="EMBL/GenBank/DDBJ databases">
        <title>Single cell metagenomics reveals metabolic interactions within the superorganism composed of flagellate Streblomastix strix and complex community of Bacteroidetes bacteria on its surface.</title>
        <authorList>
            <person name="Treitli S.C."/>
            <person name="Kolisko M."/>
            <person name="Husnik F."/>
            <person name="Keeling P."/>
            <person name="Hampl V."/>
        </authorList>
    </citation>
    <scope>NUCLEOTIDE SEQUENCE [LARGE SCALE GENOMIC DNA]</scope>
    <source>
        <strain evidence="4">ST1C</strain>
    </source>
</reference>
<gene>
    <name evidence="4" type="ORF">EZS28_002256</name>
</gene>
<comment type="similarity">
    <text evidence="1">Belongs to the AB hydrolase superfamily. AB hydrolase 4 family.</text>
</comment>
<dbReference type="Gene3D" id="3.40.50.1820">
    <property type="entry name" value="alpha/beta hydrolase"/>
    <property type="match status" value="1"/>
</dbReference>
<comment type="caution">
    <text evidence="4">The sequence shown here is derived from an EMBL/GenBank/DDBJ whole genome shotgun (WGS) entry which is preliminary data.</text>
</comment>
<dbReference type="AlphaFoldDB" id="A0A5J4X5E2"/>
<name>A0A5J4X5E2_9EUKA</name>
<sequence length="391" mass="44672">MNPFLIFLALLFAVWLFFWLHHSGKVKVIGRGRKSLKFLKGKEDSLYYFAHVYYGLNSIYNTISGFKYGKTKSYRPRREILIGADGGEFAIDWFEDDRITIPDDAPIIVSQHALSGGSSEAYLQQFGLRVLREKKWRFVCVIFRGCCGTRLTTPRMYNGGMTDDLHISLRTINQRFPKSRVGILGYSVGGNVITKYLGEQNSINEPVVKYKQVIEHDPVPDCVVAAAAVCCPFSLTIIEDNMTEKELILMAQPMIKYMDKHKAILKQLKHFEMLSSTPDNLSIPLINEYATADIFGYTGNTQYKFDASSSRYLDGVRKPLLFISTLNDNISLYKAFPKQEIEKVDGNEYISALLLRGGAHLGMFSAFSTKTRFDEQIIIKYFSYYFNDHQE</sequence>
<dbReference type="PANTHER" id="PTHR10794:SF63">
    <property type="entry name" value="ALPHA_BETA HYDROLASE 1, ISOFORM A"/>
    <property type="match status" value="1"/>
</dbReference>
<evidence type="ECO:0000313" key="5">
    <source>
        <dbReference type="Proteomes" id="UP000324800"/>
    </source>
</evidence>
<accession>A0A5J4X5E2</accession>
<dbReference type="Proteomes" id="UP000324800">
    <property type="component" value="Unassembled WGS sequence"/>
</dbReference>
<keyword evidence="4" id="KW-0378">Hydrolase</keyword>
<dbReference type="PANTHER" id="PTHR10794">
    <property type="entry name" value="ABHYDROLASE DOMAIN-CONTAINING PROTEIN"/>
    <property type="match status" value="1"/>
</dbReference>
<keyword evidence="3" id="KW-0732">Signal</keyword>
<dbReference type="InterPro" id="IPR029058">
    <property type="entry name" value="AB_hydrolase_fold"/>
</dbReference>
<evidence type="ECO:0000256" key="2">
    <source>
        <dbReference type="PIRSR" id="PIRSR005211-1"/>
    </source>
</evidence>
<dbReference type="InterPro" id="IPR050960">
    <property type="entry name" value="AB_hydrolase_4_sf"/>
</dbReference>
<feature type="active site" description="Charge relay system" evidence="2">
    <location>
        <position position="187"/>
    </location>
</feature>
<dbReference type="InterPro" id="IPR012020">
    <property type="entry name" value="ABHD4"/>
</dbReference>
<feature type="active site" description="Charge relay system" evidence="2">
    <location>
        <position position="360"/>
    </location>
</feature>
<dbReference type="EMBL" id="SNRW01000269">
    <property type="protein sequence ID" value="KAA6402213.1"/>
    <property type="molecule type" value="Genomic_DNA"/>
</dbReference>
<evidence type="ECO:0000256" key="3">
    <source>
        <dbReference type="SAM" id="SignalP"/>
    </source>
</evidence>
<feature type="chain" id="PRO_5023889209" evidence="3">
    <location>
        <begin position="24"/>
        <end position="391"/>
    </location>
</feature>
<feature type="signal peptide" evidence="3">
    <location>
        <begin position="1"/>
        <end position="23"/>
    </location>
</feature>
<protein>
    <submittedName>
        <fullName evidence="4">Putative AB-hydrolase YheT</fullName>
    </submittedName>
</protein>
<dbReference type="GO" id="GO:0047372">
    <property type="term" value="F:monoacylglycerol lipase activity"/>
    <property type="evidence" value="ECO:0007669"/>
    <property type="project" value="TreeGrafter"/>
</dbReference>
<dbReference type="GO" id="GO:0034338">
    <property type="term" value="F:short-chain carboxylesterase activity"/>
    <property type="evidence" value="ECO:0007669"/>
    <property type="project" value="TreeGrafter"/>
</dbReference>